<dbReference type="InterPro" id="IPR036388">
    <property type="entry name" value="WH-like_DNA-bd_sf"/>
</dbReference>
<dbReference type="AlphaFoldDB" id="A0A9W6SGA3"/>
<keyword evidence="6" id="KW-1185">Reference proteome</keyword>
<dbReference type="InterPro" id="IPR000485">
    <property type="entry name" value="AsnC-type_HTH_dom"/>
</dbReference>
<dbReference type="Proteomes" id="UP001165079">
    <property type="component" value="Unassembled WGS sequence"/>
</dbReference>
<dbReference type="PANTHER" id="PTHR30154:SF54">
    <property type="entry name" value="POSSIBLE TRANSCRIPTIONAL REGULATORY PROTEIN (PROBABLY LRP_ASNC-FAMILY)"/>
    <property type="match status" value="1"/>
</dbReference>
<evidence type="ECO:0000259" key="4">
    <source>
        <dbReference type="PROSITE" id="PS50956"/>
    </source>
</evidence>
<proteinExistence type="predicted"/>
<dbReference type="Gene3D" id="1.10.10.10">
    <property type="entry name" value="Winged helix-like DNA-binding domain superfamily/Winged helix DNA-binding domain"/>
    <property type="match status" value="1"/>
</dbReference>
<dbReference type="EMBL" id="BSTX01000001">
    <property type="protein sequence ID" value="GLZ75332.1"/>
    <property type="molecule type" value="Genomic_DNA"/>
</dbReference>
<name>A0A9W6SGA3_9ACTN</name>
<dbReference type="InterPro" id="IPR019887">
    <property type="entry name" value="Tscrpt_reg_AsnC/Lrp_C"/>
</dbReference>
<comment type="caution">
    <text evidence="5">The sequence shown here is derived from an EMBL/GenBank/DDBJ whole genome shotgun (WGS) entry which is preliminary data.</text>
</comment>
<dbReference type="PANTHER" id="PTHR30154">
    <property type="entry name" value="LEUCINE-RESPONSIVE REGULATORY PROTEIN"/>
    <property type="match status" value="1"/>
</dbReference>
<protein>
    <submittedName>
        <fullName evidence="5">AsnC family transcriptional regulator</fullName>
    </submittedName>
</protein>
<dbReference type="InterPro" id="IPR019888">
    <property type="entry name" value="Tscrpt_reg_AsnC-like"/>
</dbReference>
<accession>A0A9W6SGA3</accession>
<dbReference type="InterPro" id="IPR036390">
    <property type="entry name" value="WH_DNA-bd_sf"/>
</dbReference>
<evidence type="ECO:0000256" key="3">
    <source>
        <dbReference type="ARBA" id="ARBA00023163"/>
    </source>
</evidence>
<evidence type="ECO:0000313" key="6">
    <source>
        <dbReference type="Proteomes" id="UP001165079"/>
    </source>
</evidence>
<dbReference type="GO" id="GO:0005829">
    <property type="term" value="C:cytosol"/>
    <property type="evidence" value="ECO:0007669"/>
    <property type="project" value="TreeGrafter"/>
</dbReference>
<reference evidence="5" key="1">
    <citation type="submission" date="2023-03" db="EMBL/GenBank/DDBJ databases">
        <title>Actinorhabdospora filicis NBRC 111898.</title>
        <authorList>
            <person name="Ichikawa N."/>
            <person name="Sato H."/>
            <person name="Tonouchi N."/>
        </authorList>
    </citation>
    <scope>NUCLEOTIDE SEQUENCE</scope>
    <source>
        <strain evidence="5">NBRC 111898</strain>
    </source>
</reference>
<dbReference type="GO" id="GO:0043565">
    <property type="term" value="F:sequence-specific DNA binding"/>
    <property type="evidence" value="ECO:0007669"/>
    <property type="project" value="InterPro"/>
</dbReference>
<evidence type="ECO:0000313" key="5">
    <source>
        <dbReference type="EMBL" id="GLZ75332.1"/>
    </source>
</evidence>
<gene>
    <name evidence="5" type="ORF">Afil01_01390</name>
</gene>
<sequence length="153" mass="16980">MDELDAHILELLQTDARLSNRELARRLGVAASTCIERVKSLTRRGAIGGYHADVDLKALNRGTQAFVAVDLRLPTRAVIDAFKTTARTWPEVLSLSVVSGGDCFVLHVAVQSPERLHAFLVDRLATHKEVARFRTTLIFERTYTKVLTALPAE</sequence>
<organism evidence="5 6">
    <name type="scientific">Actinorhabdospora filicis</name>
    <dbReference type="NCBI Taxonomy" id="1785913"/>
    <lineage>
        <taxon>Bacteria</taxon>
        <taxon>Bacillati</taxon>
        <taxon>Actinomycetota</taxon>
        <taxon>Actinomycetes</taxon>
        <taxon>Micromonosporales</taxon>
        <taxon>Micromonosporaceae</taxon>
        <taxon>Actinorhabdospora</taxon>
    </lineage>
</organism>
<dbReference type="GO" id="GO:0043200">
    <property type="term" value="P:response to amino acid"/>
    <property type="evidence" value="ECO:0007669"/>
    <property type="project" value="TreeGrafter"/>
</dbReference>
<dbReference type="SUPFAM" id="SSF46785">
    <property type="entry name" value="Winged helix' DNA-binding domain"/>
    <property type="match status" value="1"/>
</dbReference>
<dbReference type="SUPFAM" id="SSF54909">
    <property type="entry name" value="Dimeric alpha+beta barrel"/>
    <property type="match status" value="1"/>
</dbReference>
<dbReference type="RefSeq" id="WP_285660572.1">
    <property type="nucleotide sequence ID" value="NZ_BSTX01000001.1"/>
</dbReference>
<keyword evidence="3" id="KW-0804">Transcription</keyword>
<dbReference type="SMART" id="SM00344">
    <property type="entry name" value="HTH_ASNC"/>
    <property type="match status" value="1"/>
</dbReference>
<evidence type="ECO:0000256" key="2">
    <source>
        <dbReference type="ARBA" id="ARBA00023125"/>
    </source>
</evidence>
<dbReference type="Pfam" id="PF01037">
    <property type="entry name" value="AsnC_trans_reg"/>
    <property type="match status" value="1"/>
</dbReference>
<dbReference type="PROSITE" id="PS50956">
    <property type="entry name" value="HTH_ASNC_2"/>
    <property type="match status" value="1"/>
</dbReference>
<feature type="domain" description="HTH asnC-type" evidence="4">
    <location>
        <begin position="1"/>
        <end position="62"/>
    </location>
</feature>
<dbReference type="Gene3D" id="3.30.70.920">
    <property type="match status" value="1"/>
</dbReference>
<dbReference type="InterPro" id="IPR011008">
    <property type="entry name" value="Dimeric_a/b-barrel"/>
</dbReference>
<dbReference type="PRINTS" id="PR00033">
    <property type="entry name" value="HTHASNC"/>
</dbReference>
<keyword evidence="1" id="KW-0805">Transcription regulation</keyword>
<dbReference type="Pfam" id="PF13404">
    <property type="entry name" value="HTH_AsnC-type"/>
    <property type="match status" value="1"/>
</dbReference>
<evidence type="ECO:0000256" key="1">
    <source>
        <dbReference type="ARBA" id="ARBA00023015"/>
    </source>
</evidence>
<keyword evidence="2" id="KW-0238">DNA-binding</keyword>